<feature type="domain" description="ADAMTS/ADAMTS-like Spacer 1" evidence="3">
    <location>
        <begin position="1"/>
        <end position="73"/>
    </location>
</feature>
<evidence type="ECO:0000256" key="2">
    <source>
        <dbReference type="ARBA" id="ARBA00022525"/>
    </source>
</evidence>
<dbReference type="EMBL" id="JAMKFB020000012">
    <property type="protein sequence ID" value="KAL0178888.1"/>
    <property type="molecule type" value="Genomic_DNA"/>
</dbReference>
<feature type="non-terminal residue" evidence="4">
    <location>
        <position position="1"/>
    </location>
</feature>
<feature type="non-terminal residue" evidence="4">
    <location>
        <position position="93"/>
    </location>
</feature>
<accession>A0ABD0PXW8</accession>
<evidence type="ECO:0000313" key="5">
    <source>
        <dbReference type="Proteomes" id="UP001529510"/>
    </source>
</evidence>
<dbReference type="GO" id="GO:0005576">
    <property type="term" value="C:extracellular region"/>
    <property type="evidence" value="ECO:0007669"/>
    <property type="project" value="UniProtKB-SubCell"/>
</dbReference>
<protein>
    <recommendedName>
        <fullName evidence="3">ADAMTS/ADAMTS-like Spacer 1 domain-containing protein</fullName>
    </recommendedName>
</protein>
<comment type="subcellular location">
    <subcellularLocation>
        <location evidence="1">Secreted</location>
    </subcellularLocation>
</comment>
<dbReference type="Proteomes" id="UP001529510">
    <property type="component" value="Unassembled WGS sequence"/>
</dbReference>
<dbReference type="Gene3D" id="2.60.120.830">
    <property type="match status" value="1"/>
</dbReference>
<comment type="caution">
    <text evidence="4">The sequence shown here is derived from an EMBL/GenBank/DDBJ whole genome shotgun (WGS) entry which is preliminary data.</text>
</comment>
<organism evidence="4 5">
    <name type="scientific">Cirrhinus mrigala</name>
    <name type="common">Mrigala</name>
    <dbReference type="NCBI Taxonomy" id="683832"/>
    <lineage>
        <taxon>Eukaryota</taxon>
        <taxon>Metazoa</taxon>
        <taxon>Chordata</taxon>
        <taxon>Craniata</taxon>
        <taxon>Vertebrata</taxon>
        <taxon>Euteleostomi</taxon>
        <taxon>Actinopterygii</taxon>
        <taxon>Neopterygii</taxon>
        <taxon>Teleostei</taxon>
        <taxon>Ostariophysi</taxon>
        <taxon>Cypriniformes</taxon>
        <taxon>Cyprinidae</taxon>
        <taxon>Labeoninae</taxon>
        <taxon>Labeonini</taxon>
        <taxon>Cirrhinus</taxon>
    </lineage>
</organism>
<keyword evidence="5" id="KW-1185">Reference proteome</keyword>
<gene>
    <name evidence="4" type="ORF">M9458_024330</name>
</gene>
<keyword evidence="2" id="KW-0964">Secreted</keyword>
<evidence type="ECO:0000256" key="1">
    <source>
        <dbReference type="ARBA" id="ARBA00004613"/>
    </source>
</evidence>
<sequence length="93" mass="10275">VKNQVTGSFILNAKGEEVTSKTFIENGLEWEYSVANGKESLKAVGPLHEGIVVLVNPQAEDTKISLSYKYIIHEDLLPVITNNNVLLAELDTY</sequence>
<evidence type="ECO:0000259" key="3">
    <source>
        <dbReference type="Pfam" id="PF05986"/>
    </source>
</evidence>
<dbReference type="InterPro" id="IPR010294">
    <property type="entry name" value="ADAMTS_spacer1"/>
</dbReference>
<proteinExistence type="predicted"/>
<name>A0ABD0PXW8_CIRMR</name>
<dbReference type="Pfam" id="PF05986">
    <property type="entry name" value="ADAMTS_spacer1"/>
    <property type="match status" value="1"/>
</dbReference>
<evidence type="ECO:0000313" key="4">
    <source>
        <dbReference type="EMBL" id="KAL0178888.1"/>
    </source>
</evidence>
<dbReference type="AlphaFoldDB" id="A0ABD0PXW8"/>
<reference evidence="4 5" key="1">
    <citation type="submission" date="2024-05" db="EMBL/GenBank/DDBJ databases">
        <title>Genome sequencing and assembly of Indian major carp, Cirrhinus mrigala (Hamilton, 1822).</title>
        <authorList>
            <person name="Mohindra V."/>
            <person name="Chowdhury L.M."/>
            <person name="Lal K."/>
            <person name="Jena J.K."/>
        </authorList>
    </citation>
    <scope>NUCLEOTIDE SEQUENCE [LARGE SCALE GENOMIC DNA]</scope>
    <source>
        <strain evidence="4">CM1030</strain>
        <tissue evidence="4">Blood</tissue>
    </source>
</reference>